<accession>A0A512E2E9</accession>
<sequence length="274" mass="29247">MTIREMLVHVPATGETGPVIDLAIGLAGRLGARLSALYTIRRLMMVSALFGRHSPILADAARQEYARAQDVERAFRARVDTADLAVRWSVGEGDAAALVRWAGRLHDLIVVPQSSPATDEIGFDVPEHAVYRSGCPTLIVPRTPPVTSVAEHVAVLWDGRRDTALAVRGAVSVLAIARQVTVLAAPERGSPDILRPAPFSIQDYLSGHGIQAELKRLDPEATLGFGAVLDSVVGHGADLLVAGAPEHALVPVHLGRPNRLDLLHRSPVPVLLAH</sequence>
<evidence type="ECO:0000313" key="1">
    <source>
        <dbReference type="EMBL" id="GEO42895.1"/>
    </source>
</evidence>
<comment type="caution">
    <text evidence="1">The sequence shown here is derived from an EMBL/GenBank/DDBJ whole genome shotgun (WGS) entry which is preliminary data.</text>
</comment>
<dbReference type="EMBL" id="BJYZ01000053">
    <property type="protein sequence ID" value="GEO42895.1"/>
    <property type="molecule type" value="Genomic_DNA"/>
</dbReference>
<dbReference type="AlphaFoldDB" id="A0A512E2E9"/>
<dbReference type="RefSeq" id="WP_044435663.1">
    <property type="nucleotide sequence ID" value="NZ_BJYZ01000053.1"/>
</dbReference>
<protein>
    <submittedName>
        <fullName evidence="1">Universal stress protein</fullName>
    </submittedName>
</protein>
<organism evidence="1 2">
    <name type="scientific">Skermanella aerolata</name>
    <dbReference type="NCBI Taxonomy" id="393310"/>
    <lineage>
        <taxon>Bacteria</taxon>
        <taxon>Pseudomonadati</taxon>
        <taxon>Pseudomonadota</taxon>
        <taxon>Alphaproteobacteria</taxon>
        <taxon>Rhodospirillales</taxon>
        <taxon>Azospirillaceae</taxon>
        <taxon>Skermanella</taxon>
    </lineage>
</organism>
<name>A0A512E2E9_9PROT</name>
<proteinExistence type="predicted"/>
<reference evidence="1 2" key="1">
    <citation type="submission" date="2019-07" db="EMBL/GenBank/DDBJ databases">
        <title>Whole genome shotgun sequence of Skermanella aerolata NBRC 106429.</title>
        <authorList>
            <person name="Hosoyama A."/>
            <person name="Uohara A."/>
            <person name="Ohji S."/>
            <person name="Ichikawa N."/>
        </authorList>
    </citation>
    <scope>NUCLEOTIDE SEQUENCE [LARGE SCALE GENOMIC DNA]</scope>
    <source>
        <strain evidence="1 2">NBRC 106429</strain>
    </source>
</reference>
<dbReference type="OrthoDB" id="9804721at2"/>
<evidence type="ECO:0000313" key="2">
    <source>
        <dbReference type="Proteomes" id="UP000321523"/>
    </source>
</evidence>
<dbReference type="SUPFAM" id="SSF52402">
    <property type="entry name" value="Adenine nucleotide alpha hydrolases-like"/>
    <property type="match status" value="2"/>
</dbReference>
<gene>
    <name evidence="1" type="ORF">SAE02_70430</name>
</gene>
<dbReference type="Proteomes" id="UP000321523">
    <property type="component" value="Unassembled WGS sequence"/>
</dbReference>
<dbReference type="Gene3D" id="3.40.50.12370">
    <property type="match status" value="1"/>
</dbReference>
<keyword evidence="2" id="KW-1185">Reference proteome</keyword>